<evidence type="ECO:0000256" key="1">
    <source>
        <dbReference type="ARBA" id="ARBA00004651"/>
    </source>
</evidence>
<gene>
    <name evidence="7" type="ORF">GCM10011534_10100</name>
</gene>
<evidence type="ECO:0000256" key="3">
    <source>
        <dbReference type="ARBA" id="ARBA00022692"/>
    </source>
</evidence>
<keyword evidence="5 6" id="KW-0472">Membrane</keyword>
<evidence type="ECO:0000256" key="2">
    <source>
        <dbReference type="ARBA" id="ARBA00022475"/>
    </source>
</evidence>
<feature type="transmembrane region" description="Helical" evidence="6">
    <location>
        <begin position="60"/>
        <end position="78"/>
    </location>
</feature>
<dbReference type="GO" id="GO:0015920">
    <property type="term" value="P:lipopolysaccharide transport"/>
    <property type="evidence" value="ECO:0007669"/>
    <property type="project" value="TreeGrafter"/>
</dbReference>
<feature type="transmembrane region" description="Helical" evidence="6">
    <location>
        <begin position="320"/>
        <end position="339"/>
    </location>
</feature>
<protein>
    <submittedName>
        <fullName evidence="7">LPS export ABC transporter permease LptF</fullName>
    </submittedName>
</protein>
<dbReference type="GO" id="GO:0043190">
    <property type="term" value="C:ATP-binding cassette (ABC) transporter complex"/>
    <property type="evidence" value="ECO:0007669"/>
    <property type="project" value="InterPro"/>
</dbReference>
<keyword evidence="8" id="KW-1185">Reference proteome</keyword>
<dbReference type="Pfam" id="PF03739">
    <property type="entry name" value="LptF_LptG"/>
    <property type="match status" value="1"/>
</dbReference>
<evidence type="ECO:0000313" key="7">
    <source>
        <dbReference type="EMBL" id="GGL89955.1"/>
    </source>
</evidence>
<proteinExistence type="predicted"/>
<evidence type="ECO:0000313" key="8">
    <source>
        <dbReference type="Proteomes" id="UP000649829"/>
    </source>
</evidence>
<keyword evidence="3 6" id="KW-0812">Transmembrane</keyword>
<accession>A0A917SPJ4</accession>
<dbReference type="AlphaFoldDB" id="A0A917SPJ4"/>
<feature type="transmembrane region" description="Helical" evidence="6">
    <location>
        <begin position="289"/>
        <end position="308"/>
    </location>
</feature>
<feature type="transmembrane region" description="Helical" evidence="6">
    <location>
        <begin position="99"/>
        <end position="122"/>
    </location>
</feature>
<comment type="caution">
    <text evidence="7">The sequence shown here is derived from an EMBL/GenBank/DDBJ whole genome shotgun (WGS) entry which is preliminary data.</text>
</comment>
<dbReference type="EMBL" id="BMLF01000001">
    <property type="protein sequence ID" value="GGL89955.1"/>
    <property type="molecule type" value="Genomic_DNA"/>
</dbReference>
<reference evidence="7" key="2">
    <citation type="submission" date="2020-09" db="EMBL/GenBank/DDBJ databases">
        <authorList>
            <person name="Sun Q."/>
            <person name="Zhou Y."/>
        </authorList>
    </citation>
    <scope>NUCLEOTIDE SEQUENCE</scope>
    <source>
        <strain evidence="7">CGMCC 1.6293</strain>
    </source>
</reference>
<evidence type="ECO:0000256" key="5">
    <source>
        <dbReference type="ARBA" id="ARBA00023136"/>
    </source>
</evidence>
<sequence length="381" mass="41421">MARFDRYLLSQFLLLFGFFALVLVSIFWINSAVRLFDQLIADGQSAGIVLQYTLLSLPRVIGMVLPIAGFAAVVYVTNRLAGDSEMVVLRSSGISPWRLARGAVVFGLFVAAAASVIAHLLLPLSKQELAERQRALTRDVTARLLSDGTFLHPTEGVTFYIRQIDPDGTLNDIFLSDRRDPARTEDFTARRAYLVNAAEDQDEGSRPSLVMIDGSVQSLNEETRRLTVTRFDDFSYDLTRMIGDATAPDRSAEYMRTWRLLSDPEGVAAETGESLGAVVEEAHARFRDAGIAFAAALIGFGAMMAGGFSRFGAWRQIGLAVLMLVAVKMSENLCAGVVVEAPSLWPVSYLPVVLGLALAATLLWWAGRVKRLPASAGAAPA</sequence>
<dbReference type="Proteomes" id="UP000649829">
    <property type="component" value="Unassembled WGS sequence"/>
</dbReference>
<dbReference type="PANTHER" id="PTHR33529">
    <property type="entry name" value="SLR0882 PROTEIN-RELATED"/>
    <property type="match status" value="1"/>
</dbReference>
<dbReference type="GO" id="GO:0055085">
    <property type="term" value="P:transmembrane transport"/>
    <property type="evidence" value="ECO:0007669"/>
    <property type="project" value="InterPro"/>
</dbReference>
<dbReference type="RefSeq" id="WP_028285901.1">
    <property type="nucleotide sequence ID" value="NZ_BMLF01000001.1"/>
</dbReference>
<organism evidence="7 8">
    <name type="scientific">Pseudooceanicola nanhaiensis</name>
    <dbReference type="NCBI Taxonomy" id="375761"/>
    <lineage>
        <taxon>Bacteria</taxon>
        <taxon>Pseudomonadati</taxon>
        <taxon>Pseudomonadota</taxon>
        <taxon>Alphaproteobacteria</taxon>
        <taxon>Rhodobacterales</taxon>
        <taxon>Paracoccaceae</taxon>
        <taxon>Pseudooceanicola</taxon>
    </lineage>
</organism>
<comment type="subcellular location">
    <subcellularLocation>
        <location evidence="1">Cell membrane</location>
        <topology evidence="1">Multi-pass membrane protein</topology>
    </subcellularLocation>
</comment>
<reference evidence="7" key="1">
    <citation type="journal article" date="2014" name="Int. J. Syst. Evol. Microbiol.">
        <title>Complete genome sequence of Corynebacterium casei LMG S-19264T (=DSM 44701T), isolated from a smear-ripened cheese.</title>
        <authorList>
            <consortium name="US DOE Joint Genome Institute (JGI-PGF)"/>
            <person name="Walter F."/>
            <person name="Albersmeier A."/>
            <person name="Kalinowski J."/>
            <person name="Ruckert C."/>
        </authorList>
    </citation>
    <scope>NUCLEOTIDE SEQUENCE</scope>
    <source>
        <strain evidence="7">CGMCC 1.6293</strain>
    </source>
</reference>
<evidence type="ECO:0000256" key="6">
    <source>
        <dbReference type="SAM" id="Phobius"/>
    </source>
</evidence>
<dbReference type="InterPro" id="IPR005495">
    <property type="entry name" value="LptG/LptF_permease"/>
</dbReference>
<name>A0A917SPJ4_9RHOB</name>
<feature type="transmembrane region" description="Helical" evidence="6">
    <location>
        <begin position="12"/>
        <end position="29"/>
    </location>
</feature>
<keyword evidence="4 6" id="KW-1133">Transmembrane helix</keyword>
<dbReference type="NCBIfam" id="TIGR04407">
    <property type="entry name" value="LptF_YjgP"/>
    <property type="match status" value="1"/>
</dbReference>
<feature type="transmembrane region" description="Helical" evidence="6">
    <location>
        <begin position="345"/>
        <end position="366"/>
    </location>
</feature>
<evidence type="ECO:0000256" key="4">
    <source>
        <dbReference type="ARBA" id="ARBA00022989"/>
    </source>
</evidence>
<keyword evidence="2" id="KW-1003">Cell membrane</keyword>
<dbReference type="PANTHER" id="PTHR33529:SF6">
    <property type="entry name" value="YJGP_YJGQ FAMILY PERMEASE"/>
    <property type="match status" value="1"/>
</dbReference>
<dbReference type="InterPro" id="IPR030922">
    <property type="entry name" value="LptF"/>
</dbReference>